<dbReference type="AlphaFoldDB" id="A0A0N8H624"/>
<dbReference type="PANTHER" id="PTHR28164:SF1">
    <property type="entry name" value="PROTEIN STB3"/>
    <property type="match status" value="1"/>
</dbReference>
<dbReference type="EMBL" id="LKCW01000154">
    <property type="protein sequence ID" value="KPM37780.1"/>
    <property type="molecule type" value="Genomic_DNA"/>
</dbReference>
<dbReference type="GO" id="GO:0005634">
    <property type="term" value="C:nucleus"/>
    <property type="evidence" value="ECO:0007669"/>
    <property type="project" value="TreeGrafter"/>
</dbReference>
<dbReference type="STRING" id="78410.A0A0N8H624"/>
<feature type="region of interest" description="Disordered" evidence="1">
    <location>
        <begin position="190"/>
        <end position="210"/>
    </location>
</feature>
<organism evidence="2 3">
    <name type="scientific">Neonectria ditissima</name>
    <dbReference type="NCBI Taxonomy" id="78410"/>
    <lineage>
        <taxon>Eukaryota</taxon>
        <taxon>Fungi</taxon>
        <taxon>Dikarya</taxon>
        <taxon>Ascomycota</taxon>
        <taxon>Pezizomycotina</taxon>
        <taxon>Sordariomycetes</taxon>
        <taxon>Hypocreomycetidae</taxon>
        <taxon>Hypocreales</taxon>
        <taxon>Nectriaceae</taxon>
        <taxon>Neonectria</taxon>
    </lineage>
</organism>
<dbReference type="GO" id="GO:0043565">
    <property type="term" value="F:sequence-specific DNA binding"/>
    <property type="evidence" value="ECO:0007669"/>
    <property type="project" value="TreeGrafter"/>
</dbReference>
<comment type="caution">
    <text evidence="2">The sequence shown here is derived from an EMBL/GenBank/DDBJ whole genome shotgun (WGS) entry which is preliminary data.</text>
</comment>
<dbReference type="Pfam" id="PF10330">
    <property type="entry name" value="Stb3"/>
    <property type="match status" value="1"/>
</dbReference>
<feature type="compositionally biased region" description="Polar residues" evidence="1">
    <location>
        <begin position="337"/>
        <end position="359"/>
    </location>
</feature>
<dbReference type="GO" id="GO:0000432">
    <property type="term" value="P:positive regulation of transcription from RNA polymerase II promoter by glucose"/>
    <property type="evidence" value="ECO:0007669"/>
    <property type="project" value="TreeGrafter"/>
</dbReference>
<feature type="compositionally biased region" description="Pro residues" evidence="1">
    <location>
        <begin position="196"/>
        <end position="208"/>
    </location>
</feature>
<dbReference type="Proteomes" id="UP000050424">
    <property type="component" value="Unassembled WGS sequence"/>
</dbReference>
<sequence length="507" mass="54764">MLPPWAVAYYCLQLMLTCPGLAAVYLYPTFATRSVPFLLPKQQQHRTKKHTITTRVICHSPDHRVSSARPATTVSSLSFTVVSDQFSQLLNQVRILVAMRPRRMSQHPLPPPPSSRLDIRRWPRRFVLSIASEPLPLADRSILQTCSEANPTRIPAIMATMAAATRDIPQASLSRDNLAVVAARSVPATVTRSQPLPTPPNSISPALPPHGLKAQLQKARLEPIDSDLDLHDPADNGRSVSPVLLEASGAITSALLSRYHLPEILLNHGPLAIRHIMGYLTTSVPGFSGIPPAKARRLVVGALEGRGGERGGLERDVEFEKVGWGRWDARQRGQPARNRQGTPPSSYRNGISINKTGGRSQDRLRLAASSGTGSAHFSHDDNDASMMENEADKMSMDDYASASCSEAPDDDVVMNDDPEDATDDEDWATVGAAALRAESYPNMAAAQNDRGLVSSSVYTQGGLRSFSAGSGMARPPLPTNIDFSALAGTSDAQEREAVEALLRLGSV</sequence>
<feature type="region of interest" description="Disordered" evidence="1">
    <location>
        <begin position="329"/>
        <end position="383"/>
    </location>
</feature>
<dbReference type="InterPro" id="IPR018818">
    <property type="entry name" value="Stb3"/>
</dbReference>
<evidence type="ECO:0008006" key="4">
    <source>
        <dbReference type="Google" id="ProtNLM"/>
    </source>
</evidence>
<gene>
    <name evidence="2" type="ORF">AK830_g8784</name>
</gene>
<evidence type="ECO:0000313" key="3">
    <source>
        <dbReference type="Proteomes" id="UP000050424"/>
    </source>
</evidence>
<evidence type="ECO:0000256" key="1">
    <source>
        <dbReference type="SAM" id="MobiDB-lite"/>
    </source>
</evidence>
<reference evidence="2 3" key="1">
    <citation type="submission" date="2015-09" db="EMBL/GenBank/DDBJ databases">
        <title>Draft genome of a European isolate of the apple canker pathogen Neonectria ditissima.</title>
        <authorList>
            <person name="Gomez-Cortecero A."/>
            <person name="Harrison R.J."/>
            <person name="Armitage A.D."/>
        </authorList>
    </citation>
    <scope>NUCLEOTIDE SEQUENCE [LARGE SCALE GENOMIC DNA]</scope>
    <source>
        <strain evidence="2 3">R09/05</strain>
    </source>
</reference>
<name>A0A0N8H624_9HYPO</name>
<keyword evidence="3" id="KW-1185">Reference proteome</keyword>
<accession>A0A0N8H624</accession>
<evidence type="ECO:0000313" key="2">
    <source>
        <dbReference type="EMBL" id="KPM37780.1"/>
    </source>
</evidence>
<dbReference type="OrthoDB" id="5391991at2759"/>
<protein>
    <recommendedName>
        <fullName evidence="4">Sin3 binding protein</fullName>
    </recommendedName>
</protein>
<proteinExistence type="predicted"/>
<dbReference type="PANTHER" id="PTHR28164">
    <property type="entry name" value="PROTEIN STB3"/>
    <property type="match status" value="1"/>
</dbReference>